<dbReference type="AlphaFoldDB" id="A0A5C1YUQ1"/>
<feature type="region of interest" description="Disordered" evidence="3">
    <location>
        <begin position="60"/>
        <end position="87"/>
    </location>
</feature>
<dbReference type="EMBL" id="MK440160">
    <property type="protein sequence ID" value="QEO19172.1"/>
    <property type="molecule type" value="mRNA"/>
</dbReference>
<feature type="compositionally biased region" description="Polar residues" evidence="3">
    <location>
        <begin position="78"/>
        <end position="87"/>
    </location>
</feature>
<feature type="region of interest" description="Disordered" evidence="3">
    <location>
        <begin position="167"/>
        <end position="194"/>
    </location>
</feature>
<protein>
    <submittedName>
        <fullName evidence="5">Putative basic leucine zipper 61 isoform X1</fullName>
    </submittedName>
    <submittedName>
        <fullName evidence="6">Putative basic leucine zipper 61 isoform X2</fullName>
    </submittedName>
</protein>
<dbReference type="Gene3D" id="1.20.5.170">
    <property type="match status" value="1"/>
</dbReference>
<proteinExistence type="evidence at transcript level"/>
<feature type="compositionally biased region" description="Basic residues" evidence="3">
    <location>
        <begin position="185"/>
        <end position="194"/>
    </location>
</feature>
<evidence type="ECO:0000313" key="6">
    <source>
        <dbReference type="EMBL" id="QEO19189.1"/>
    </source>
</evidence>
<evidence type="ECO:0000313" key="5">
    <source>
        <dbReference type="EMBL" id="QEO19172.1"/>
    </source>
</evidence>
<dbReference type="InterPro" id="IPR004827">
    <property type="entry name" value="bZIP"/>
</dbReference>
<dbReference type="PANTHER" id="PTHR46835">
    <property type="entry name" value="BASIC-LEUCINE ZIPPER (BZIP) TRANSCRIPTION FACTOR FAMILY PROTEIN-RELATED"/>
    <property type="match status" value="1"/>
</dbReference>
<dbReference type="EMBL" id="MK440177">
    <property type="protein sequence ID" value="QEO19189.1"/>
    <property type="molecule type" value="mRNA"/>
</dbReference>
<dbReference type="SUPFAM" id="SSF57959">
    <property type="entry name" value="Leucine zipper domain"/>
    <property type="match status" value="1"/>
</dbReference>
<organism evidence="5">
    <name type="scientific">Cymbidium ensifolium</name>
    <name type="common">Orchid</name>
    <name type="synonym">Epidendrum ensifolium</name>
    <dbReference type="NCBI Taxonomy" id="78740"/>
    <lineage>
        <taxon>Eukaryota</taxon>
        <taxon>Viridiplantae</taxon>
        <taxon>Streptophyta</taxon>
        <taxon>Embryophyta</taxon>
        <taxon>Tracheophyta</taxon>
        <taxon>Spermatophyta</taxon>
        <taxon>Magnoliopsida</taxon>
        <taxon>Liliopsida</taxon>
        <taxon>Asparagales</taxon>
        <taxon>Orchidaceae</taxon>
        <taxon>Epidendroideae</taxon>
        <taxon>Cymbidieae</taxon>
        <taxon>Cymbidiinae</taxon>
        <taxon>Cymbidium</taxon>
    </lineage>
</organism>
<keyword evidence="1" id="KW-0805">Transcription regulation</keyword>
<feature type="domain" description="BZIP" evidence="4">
    <location>
        <begin position="179"/>
        <end position="239"/>
    </location>
</feature>
<evidence type="ECO:0000256" key="2">
    <source>
        <dbReference type="ARBA" id="ARBA00023163"/>
    </source>
</evidence>
<dbReference type="InterPro" id="IPR044797">
    <property type="entry name" value="At4g06598-like"/>
</dbReference>
<reference evidence="5" key="1">
    <citation type="submission" date="2019-01" db="EMBL/GenBank/DDBJ databases">
        <authorList>
            <person name="Yang F."/>
            <person name="Zhu G."/>
            <person name="Wei Y."/>
            <person name="Guo J."/>
            <person name="Jin J."/>
        </authorList>
    </citation>
    <scope>NUCLEOTIDE SEQUENCE</scope>
</reference>
<dbReference type="PANTHER" id="PTHR46835:SF4">
    <property type="entry name" value="B-ZIP PROTEIN"/>
    <property type="match status" value="1"/>
</dbReference>
<evidence type="ECO:0000256" key="1">
    <source>
        <dbReference type="ARBA" id="ARBA00023015"/>
    </source>
</evidence>
<accession>A0A5C1YUQ1</accession>
<evidence type="ECO:0000256" key="3">
    <source>
        <dbReference type="SAM" id="MobiDB-lite"/>
    </source>
</evidence>
<name>A0A5C1YUQ1_CYMEN</name>
<dbReference type="GO" id="GO:0003700">
    <property type="term" value="F:DNA-binding transcription factor activity"/>
    <property type="evidence" value="ECO:0007669"/>
    <property type="project" value="InterPro"/>
</dbReference>
<evidence type="ECO:0000259" key="4">
    <source>
        <dbReference type="SMART" id="SM00338"/>
    </source>
</evidence>
<dbReference type="SMART" id="SM00338">
    <property type="entry name" value="BRLZ"/>
    <property type="match status" value="1"/>
</dbReference>
<keyword evidence="2" id="KW-0804">Transcription</keyword>
<sequence length="333" mass="37067">MWRPSHLPPRCPLQNNCLRTRSLDRSDLISQGDDPSSSELLGNFSMDSFLEENPSWLDDLLSDSDTSPQGRCHRRSASDSITTSRGYDSLSIPTYPTALSNVSINDARDAAWSMHGNGLETNCVYGPNSPRQMSKFTNSESAMVNAMLGKVPQNKLQYVEISGGSRIHGPGYDEDASAEPELGRTSRRRSGQRSRVRKLQYISELQKTVEALQAIGAELSAQVSSLYQQRVVLSLENESIRQQIAILMHEKIIRDSEHQYLKNEAEKLRMISWRHRRSKSTSSSSSSSMALLEPGGLCEHIHSGTSWQSLDFRKLSLGEGSVPFNHGLGHQCS</sequence>
<dbReference type="InterPro" id="IPR046347">
    <property type="entry name" value="bZIP_sf"/>
</dbReference>